<reference evidence="1 2" key="1">
    <citation type="submission" date="2014-04" db="EMBL/GenBank/DDBJ databases">
        <title>Evolutionary Origins and Diversification of the Mycorrhizal Mutualists.</title>
        <authorList>
            <consortium name="DOE Joint Genome Institute"/>
            <consortium name="Mycorrhizal Genomics Consortium"/>
            <person name="Kohler A."/>
            <person name="Kuo A."/>
            <person name="Nagy L.G."/>
            <person name="Floudas D."/>
            <person name="Copeland A."/>
            <person name="Barry K.W."/>
            <person name="Cichocki N."/>
            <person name="Veneault-Fourrey C."/>
            <person name="LaButti K."/>
            <person name="Lindquist E.A."/>
            <person name="Lipzen A."/>
            <person name="Lundell T."/>
            <person name="Morin E."/>
            <person name="Murat C."/>
            <person name="Riley R."/>
            <person name="Ohm R."/>
            <person name="Sun H."/>
            <person name="Tunlid A."/>
            <person name="Henrissat B."/>
            <person name="Grigoriev I.V."/>
            <person name="Hibbett D.S."/>
            <person name="Martin F."/>
        </authorList>
    </citation>
    <scope>NUCLEOTIDE SEQUENCE [LARGE SCALE GENOMIC DNA]</scope>
    <source>
        <strain evidence="1 2">Koide BX008</strain>
    </source>
</reference>
<gene>
    <name evidence="1" type="ORF">M378DRAFT_160980</name>
</gene>
<dbReference type="HOGENOM" id="CLU_1959007_0_0_1"/>
<organism evidence="1 2">
    <name type="scientific">Amanita muscaria (strain Koide BX008)</name>
    <dbReference type="NCBI Taxonomy" id="946122"/>
    <lineage>
        <taxon>Eukaryota</taxon>
        <taxon>Fungi</taxon>
        <taxon>Dikarya</taxon>
        <taxon>Basidiomycota</taxon>
        <taxon>Agaricomycotina</taxon>
        <taxon>Agaricomycetes</taxon>
        <taxon>Agaricomycetidae</taxon>
        <taxon>Agaricales</taxon>
        <taxon>Pluteineae</taxon>
        <taxon>Amanitaceae</taxon>
        <taxon>Amanita</taxon>
    </lineage>
</organism>
<accession>A0A0C2XB26</accession>
<dbReference type="EMBL" id="KN818236">
    <property type="protein sequence ID" value="KIL66506.1"/>
    <property type="molecule type" value="Genomic_DNA"/>
</dbReference>
<evidence type="ECO:0000313" key="1">
    <source>
        <dbReference type="EMBL" id="KIL66506.1"/>
    </source>
</evidence>
<keyword evidence="2" id="KW-1185">Reference proteome</keyword>
<dbReference type="Proteomes" id="UP000054549">
    <property type="component" value="Unassembled WGS sequence"/>
</dbReference>
<dbReference type="AlphaFoldDB" id="A0A0C2XB26"/>
<dbReference type="InParanoid" id="A0A0C2XB26"/>
<proteinExistence type="predicted"/>
<name>A0A0C2XB26_AMAMK</name>
<protein>
    <submittedName>
        <fullName evidence="1">Uncharacterized protein</fullName>
    </submittedName>
</protein>
<sequence length="128" mass="14509">MQFSVMNKSSCSSSLELECPGAPRIVQHPRFEDHYFAQRDTNTVHELKRVRTIIKSAGLRKLALRKLNAAKRHLPDINGIQMVADSRWPKPNTLHESLFFVSKCHGTTPTAANPIDRLHHTFTPPASR</sequence>
<evidence type="ECO:0000313" key="2">
    <source>
        <dbReference type="Proteomes" id="UP000054549"/>
    </source>
</evidence>